<name>A0A1Q8SV21_9GAMM</name>
<dbReference type="AlphaFoldDB" id="A0A1Q8SV21"/>
<dbReference type="Pfam" id="PF23771">
    <property type="entry name" value="DUF7168"/>
    <property type="match status" value="1"/>
</dbReference>
<evidence type="ECO:0000313" key="2">
    <source>
        <dbReference type="EMBL" id="OLO05243.1"/>
    </source>
</evidence>
<reference evidence="2 3" key="1">
    <citation type="submission" date="2016-12" db="EMBL/GenBank/DDBJ databases">
        <title>Draft genome sequences of strains Salinicola socius SMB35, Salinicola sp. MH3R3-1 and Chromohalobacter sp. SMB17 from the Verkhnekamsk potash mining region of Russia.</title>
        <authorList>
            <person name="Mavrodi D.V."/>
            <person name="Olsson B.E."/>
            <person name="Korsakova E.S."/>
            <person name="Pyankova A."/>
            <person name="Mavrodi O.V."/>
            <person name="Plotnikova E.G."/>
        </authorList>
    </citation>
    <scope>NUCLEOTIDE SEQUENCE [LARGE SCALE GENOMIC DNA]</scope>
    <source>
        <strain evidence="2 3">SMB35</strain>
    </source>
</reference>
<dbReference type="OrthoDB" id="6181112at2"/>
<keyword evidence="3" id="KW-1185">Reference proteome</keyword>
<proteinExistence type="predicted"/>
<evidence type="ECO:0000259" key="1">
    <source>
        <dbReference type="Pfam" id="PF23771"/>
    </source>
</evidence>
<dbReference type="EMBL" id="MSDO01000004">
    <property type="protein sequence ID" value="OLO05243.1"/>
    <property type="molecule type" value="Genomic_DNA"/>
</dbReference>
<gene>
    <name evidence="2" type="ORF">BTW07_04230</name>
</gene>
<protein>
    <recommendedName>
        <fullName evidence="1">DUF7168 domain-containing protein</fullName>
    </recommendedName>
</protein>
<dbReference type="STRING" id="404433.BTW07_04230"/>
<dbReference type="InterPro" id="IPR055592">
    <property type="entry name" value="DUF7168"/>
</dbReference>
<feature type="domain" description="DUF7168" evidence="1">
    <location>
        <begin position="54"/>
        <end position="182"/>
    </location>
</feature>
<dbReference type="Proteomes" id="UP000186878">
    <property type="component" value="Unassembled WGS sequence"/>
</dbReference>
<accession>A0A1Q8SV21</accession>
<organism evidence="2 3">
    <name type="scientific">Salinicola socius</name>
    <dbReference type="NCBI Taxonomy" id="404433"/>
    <lineage>
        <taxon>Bacteria</taxon>
        <taxon>Pseudomonadati</taxon>
        <taxon>Pseudomonadota</taxon>
        <taxon>Gammaproteobacteria</taxon>
        <taxon>Oceanospirillales</taxon>
        <taxon>Halomonadaceae</taxon>
        <taxon>Salinicola</taxon>
    </lineage>
</organism>
<evidence type="ECO:0000313" key="3">
    <source>
        <dbReference type="Proteomes" id="UP000186878"/>
    </source>
</evidence>
<comment type="caution">
    <text evidence="2">The sequence shown here is derived from an EMBL/GenBank/DDBJ whole genome shotgun (WGS) entry which is preliminary data.</text>
</comment>
<sequence length="249" mass="27681">MDAKTKERLRRLKAMADDATSENEAMIAARRLHALLAKHGMEESDLDDGDGISTSEKGTLLVRGEWCQEVMFAIARLYFCKGLTHGQPVFRRPNEGAGKRFSLIGRELHRETAMRVVQSVVRSVYAEAKRSSRELRPRHVHPMSWITSFCEGASYRIRVRVNELIEAGRKGALEDEDGDKLPVLAPMYDAAQADIDAFLADWKINGWKPKGEIRSAEAFGNGKAFGDGVALGHEIAQHAPNTLTHAKEA</sequence>
<dbReference type="RefSeq" id="WP_075568927.1">
    <property type="nucleotide sequence ID" value="NZ_MSDO01000004.1"/>
</dbReference>